<keyword evidence="1" id="KW-1133">Transmembrane helix</keyword>
<accession>A0A1E5TLT3</accession>
<dbReference type="InterPro" id="IPR025007">
    <property type="entry name" value="DUF3899"/>
</dbReference>
<sequence length="124" mass="14655">MKRITSLLIWILFTPLLTLLVWLFASHTLVLYINTFFYISISLAIFFFIIIVVQEGILDPTSYGFRRLKYQLTNKKHKDTLENDEFFKPTQAKKENYFVTPWVKIAFACNLFYLLLSIVISFAI</sequence>
<keyword evidence="1" id="KW-0812">Transmembrane</keyword>
<dbReference type="Proteomes" id="UP001152422">
    <property type="component" value="Unassembled WGS sequence"/>
</dbReference>
<dbReference type="GeneID" id="69846360"/>
<dbReference type="Pfam" id="PF13038">
    <property type="entry name" value="DUF3899"/>
    <property type="match status" value="1"/>
</dbReference>
<reference evidence="4" key="2">
    <citation type="submission" date="2015-11" db="EMBL/GenBank/DDBJ databases">
        <authorList>
            <person name="Wolfe B.E."/>
        </authorList>
    </citation>
    <scope>NUCLEOTIDE SEQUENCE</scope>
    <source>
        <strain evidence="4">738_7</strain>
    </source>
</reference>
<feature type="transmembrane region" description="Helical" evidence="1">
    <location>
        <begin position="31"/>
        <end position="53"/>
    </location>
</feature>
<feature type="domain" description="DUF3899" evidence="2">
    <location>
        <begin position="33"/>
        <end position="122"/>
    </location>
</feature>
<evidence type="ECO:0000313" key="6">
    <source>
        <dbReference type="Proteomes" id="UP001152422"/>
    </source>
</evidence>
<organism evidence="3 6">
    <name type="scientific">Staphylococcus equorum</name>
    <dbReference type="NCBI Taxonomy" id="246432"/>
    <lineage>
        <taxon>Bacteria</taxon>
        <taxon>Bacillati</taxon>
        <taxon>Bacillota</taxon>
        <taxon>Bacilli</taxon>
        <taxon>Bacillales</taxon>
        <taxon>Staphylococcaceae</taxon>
        <taxon>Staphylococcus</taxon>
    </lineage>
</organism>
<evidence type="ECO:0000259" key="2">
    <source>
        <dbReference type="Pfam" id="PF13038"/>
    </source>
</evidence>
<keyword evidence="1" id="KW-0472">Membrane</keyword>
<dbReference type="RefSeq" id="WP_021339488.1">
    <property type="nucleotide sequence ID" value="NZ_CP013114.1"/>
</dbReference>
<reference evidence="5" key="1">
    <citation type="submission" date="2015-11" db="EMBL/GenBank/DDBJ databases">
        <title>Genomic diversity of Staphylococcus saprophyticus strains from urinary tract infections, animal surfaces, and fermented foods.</title>
        <authorList>
            <person name="Wolfe B.E."/>
        </authorList>
    </citation>
    <scope>NUCLEOTIDE SEQUENCE [LARGE SCALE GENOMIC DNA]</scope>
    <source>
        <strain evidence="5">738_7</strain>
    </source>
</reference>
<dbReference type="Proteomes" id="UP000095464">
    <property type="component" value="Unassembled WGS sequence"/>
</dbReference>
<feature type="transmembrane region" description="Helical" evidence="1">
    <location>
        <begin position="7"/>
        <end position="25"/>
    </location>
</feature>
<dbReference type="KEGG" id="seqo:SE1039_07450"/>
<dbReference type="EMBL" id="LNPX01000009">
    <property type="protein sequence ID" value="OEK58573.1"/>
    <property type="molecule type" value="Genomic_DNA"/>
</dbReference>
<reference evidence="3" key="3">
    <citation type="submission" date="2022-05" db="EMBL/GenBank/DDBJ databases">
        <title>Comparative genomics of Staphylococcus equorum isolates.</title>
        <authorList>
            <person name="Luelf R.H."/>
        </authorList>
    </citation>
    <scope>NUCLEOTIDE SEQUENCE</scope>
    <source>
        <strain evidence="3">TMW 2.2497</strain>
    </source>
</reference>
<evidence type="ECO:0000256" key="1">
    <source>
        <dbReference type="SAM" id="Phobius"/>
    </source>
</evidence>
<name>A0A1E5TLT3_9STAP</name>
<gene>
    <name evidence="4" type="ORF">ASS94_02695</name>
    <name evidence="3" type="ORF">M4L89_09250</name>
</gene>
<evidence type="ECO:0000313" key="5">
    <source>
        <dbReference type="Proteomes" id="UP000095464"/>
    </source>
</evidence>
<evidence type="ECO:0000313" key="3">
    <source>
        <dbReference type="EMBL" id="MDG0846408.1"/>
    </source>
</evidence>
<dbReference type="EMBL" id="JAMBQA010000004">
    <property type="protein sequence ID" value="MDG0846408.1"/>
    <property type="molecule type" value="Genomic_DNA"/>
</dbReference>
<feature type="transmembrane region" description="Helical" evidence="1">
    <location>
        <begin position="102"/>
        <end position="123"/>
    </location>
</feature>
<proteinExistence type="predicted"/>
<keyword evidence="6" id="KW-1185">Reference proteome</keyword>
<comment type="caution">
    <text evidence="3">The sequence shown here is derived from an EMBL/GenBank/DDBJ whole genome shotgun (WGS) entry which is preliminary data.</text>
</comment>
<dbReference type="AlphaFoldDB" id="A0A1E5TLT3"/>
<protein>
    <submittedName>
        <fullName evidence="3">DUF3899 domain-containing protein</fullName>
    </submittedName>
</protein>
<evidence type="ECO:0000313" key="4">
    <source>
        <dbReference type="EMBL" id="OEK58573.1"/>
    </source>
</evidence>